<gene>
    <name evidence="1" type="ORF">DPEC_G00353530</name>
</gene>
<evidence type="ECO:0000313" key="2">
    <source>
        <dbReference type="Proteomes" id="UP001157502"/>
    </source>
</evidence>
<keyword evidence="2" id="KW-1185">Reference proteome</keyword>
<proteinExistence type="predicted"/>
<reference evidence="1" key="1">
    <citation type="submission" date="2021-05" db="EMBL/GenBank/DDBJ databases">
        <authorList>
            <person name="Pan Q."/>
            <person name="Jouanno E."/>
            <person name="Zahm M."/>
            <person name="Klopp C."/>
            <person name="Cabau C."/>
            <person name="Louis A."/>
            <person name="Berthelot C."/>
            <person name="Parey E."/>
            <person name="Roest Crollius H."/>
            <person name="Montfort J."/>
            <person name="Robinson-Rechavi M."/>
            <person name="Bouchez O."/>
            <person name="Lampietro C."/>
            <person name="Lopez Roques C."/>
            <person name="Donnadieu C."/>
            <person name="Postlethwait J."/>
            <person name="Bobe J."/>
            <person name="Dillon D."/>
            <person name="Chandos A."/>
            <person name="von Hippel F."/>
            <person name="Guiguen Y."/>
        </authorList>
    </citation>
    <scope>NUCLEOTIDE SEQUENCE</scope>
    <source>
        <strain evidence="1">YG-Jan2019</strain>
    </source>
</reference>
<sequence>MKPSENDEPTMMNHSSDTSDSDIELITLEPDIRSGRSTSIHERPCEISCEIPASAWTDDIPAKSSIDKSMESKKETLVIFRPHEDEVSSCDESDDATLVSSSGSGSEATPPQPTIESACGTLIQVRPCEESCSSTDSHEHIIESAVDDVLTRCFTVGPSEDICSSDEPDDMECSVETNEEICSSAGSDHISFSSVSDCVSEISWAAEPQPINAPPASVSKPAPFLLPDQDSWSTNTQMENLRRMKDNLANMDLILEECLMPTSHVEEEPSKSIGCFSWMTRWLPCKKGPVQVSNLLPGQAGPFGSETSASRAAFPKDMLRPVTPPIRAPRVAARLIRADETRVDETQAIKKGKISLRKRFLSWLLPKRCVRK</sequence>
<organism evidence="1 2">
    <name type="scientific">Dallia pectoralis</name>
    <name type="common">Alaska blackfish</name>
    <dbReference type="NCBI Taxonomy" id="75939"/>
    <lineage>
        <taxon>Eukaryota</taxon>
        <taxon>Metazoa</taxon>
        <taxon>Chordata</taxon>
        <taxon>Craniata</taxon>
        <taxon>Vertebrata</taxon>
        <taxon>Euteleostomi</taxon>
        <taxon>Actinopterygii</taxon>
        <taxon>Neopterygii</taxon>
        <taxon>Teleostei</taxon>
        <taxon>Protacanthopterygii</taxon>
        <taxon>Esociformes</taxon>
        <taxon>Umbridae</taxon>
        <taxon>Dallia</taxon>
    </lineage>
</organism>
<name>A0ACC2F2L2_DALPE</name>
<accession>A0ACC2F2L2</accession>
<protein>
    <submittedName>
        <fullName evidence="1">Uncharacterized protein</fullName>
    </submittedName>
</protein>
<dbReference type="Proteomes" id="UP001157502">
    <property type="component" value="Chromosome 36"/>
</dbReference>
<comment type="caution">
    <text evidence="1">The sequence shown here is derived from an EMBL/GenBank/DDBJ whole genome shotgun (WGS) entry which is preliminary data.</text>
</comment>
<evidence type="ECO:0000313" key="1">
    <source>
        <dbReference type="EMBL" id="KAJ7985578.1"/>
    </source>
</evidence>
<dbReference type="EMBL" id="CM055763">
    <property type="protein sequence ID" value="KAJ7985578.1"/>
    <property type="molecule type" value="Genomic_DNA"/>
</dbReference>